<dbReference type="Pfam" id="PF13476">
    <property type="entry name" value="AAA_23"/>
    <property type="match status" value="1"/>
</dbReference>
<sequence>MSGASAVSSRVAACRGAIRASTRGAREFDGTRRRDARQARMNVTQASAAPSVSEEHERWTYLQRLKITNFALVSEQTVEFERGLNVITGKSGSGKSVLLDAIAQICGSPAKEESIRADTSGAKLEATFHVATESLGMIYDVVNDQITSIASKDGKSVKPFGPDKEDKNALKISRELQYVDSNGKTKRIRSVCRINGRVVPLKALKALGDILMDFNGQGAASTLSDEGAQLALLDEWAGTKVLRQKFERLSDDLTAQFNKVKNAVELLPGEREELQAELEEYYAVDPEPLEDVALKAELRRLESSRVAVEMCGTVISTIAGEQGARGLLREAAHEVKGLIASAERRAESAAASARADGDEDAEAEPGLDEASIQGLNAALDLLYQAEKIAEEAEENVGKYAESLASSPRRREEAQARLRELERLFKALRVRSADAAIEAAQEAEQRLEAAEIGEEEREENVAELARLRRAASDCAFQLALQRREAAGALRGAVTSALADLEMAGSRFDVTLAWSPREGASEETNGNVLRIPRANEIGEDDKFVYTMRSTGLDRATFLLAAGQNEPLRPMGSIASGGEKARLMLALKMAPVMTNEPPSQNRGLVGGGVSVFDEVDSGVGGRVGARIGHALRRLTTTGSQQVLCVTHLPQVAACGDAHLIVSKAPDVDGRTTIDIRRIHERDRRVEEISQMLGIGDVQGRESAERLVDEAIAAFN</sequence>
<dbReference type="GO" id="GO:0006310">
    <property type="term" value="P:DNA recombination"/>
    <property type="evidence" value="ECO:0007669"/>
    <property type="project" value="InterPro"/>
</dbReference>
<accession>A0A090M273</accession>
<keyword evidence="11" id="KW-0378">Hydrolase</keyword>
<dbReference type="GO" id="GO:0016887">
    <property type="term" value="F:ATP hydrolysis activity"/>
    <property type="evidence" value="ECO:0007669"/>
    <property type="project" value="InterPro"/>
</dbReference>
<protein>
    <recommendedName>
        <fullName evidence="2">DNA repair protein RecN</fullName>
    </recommendedName>
    <alternativeName>
        <fullName evidence="7">Recombination protein N</fullName>
    </alternativeName>
</protein>
<evidence type="ECO:0000313" key="12">
    <source>
        <dbReference type="Proteomes" id="UP000009170"/>
    </source>
</evidence>
<reference evidence="11 12" key="2">
    <citation type="journal article" date="2014" name="BMC Genomics">
        <title>An improved genome of the model marine alga Ostreococcus tauri unfolds by assessing Illumina de novo assemblies.</title>
        <authorList>
            <person name="Blanc-Mathieu R."/>
            <person name="Verhelst B."/>
            <person name="Derelle E."/>
            <person name="Rombauts S."/>
            <person name="Bouget F.Y."/>
            <person name="Carre I."/>
            <person name="Chateau A."/>
            <person name="Eyre-Walker A."/>
            <person name="Grimsley N."/>
            <person name="Moreau H."/>
            <person name="Piegu B."/>
            <person name="Rivals E."/>
            <person name="Schackwitz W."/>
            <person name="Van de Peer Y."/>
            <person name="Piganeau G."/>
        </authorList>
    </citation>
    <scope>NUCLEOTIDE SEQUENCE [LARGE SCALE GENOMIC DNA]</scope>
    <source>
        <strain evidence="12">OTTH 0595 / CCAP 157/2 / RCC745</strain>
    </source>
</reference>
<feature type="compositionally biased region" description="Polar residues" evidence="9">
    <location>
        <begin position="41"/>
        <end position="50"/>
    </location>
</feature>
<dbReference type="PANTHER" id="PTHR11059:SF0">
    <property type="entry name" value="DNA REPAIR PROTEIN RECN"/>
    <property type="match status" value="1"/>
</dbReference>
<keyword evidence="4" id="KW-0227">DNA damage</keyword>
<feature type="domain" description="Rad50/SbcC-type AAA" evidence="10">
    <location>
        <begin position="64"/>
        <end position="281"/>
    </location>
</feature>
<evidence type="ECO:0000256" key="1">
    <source>
        <dbReference type="ARBA" id="ARBA00009441"/>
    </source>
</evidence>
<evidence type="ECO:0000259" key="10">
    <source>
        <dbReference type="Pfam" id="PF13476"/>
    </source>
</evidence>
<dbReference type="GeneID" id="9834858"/>
<dbReference type="Gene3D" id="3.40.50.300">
    <property type="entry name" value="P-loop containing nucleotide triphosphate hydrolases"/>
    <property type="match status" value="2"/>
</dbReference>
<organism evidence="11 12">
    <name type="scientific">Ostreococcus tauri</name>
    <name type="common">Marine green alga</name>
    <dbReference type="NCBI Taxonomy" id="70448"/>
    <lineage>
        <taxon>Eukaryota</taxon>
        <taxon>Viridiplantae</taxon>
        <taxon>Chlorophyta</taxon>
        <taxon>Mamiellophyceae</taxon>
        <taxon>Mamiellales</taxon>
        <taxon>Bathycoccaceae</taxon>
        <taxon>Ostreococcus</taxon>
    </lineage>
</organism>
<evidence type="ECO:0000256" key="5">
    <source>
        <dbReference type="ARBA" id="ARBA00022840"/>
    </source>
</evidence>
<dbReference type="EMBL" id="CAID01000001">
    <property type="protein sequence ID" value="CEF96637.1"/>
    <property type="molecule type" value="Genomic_DNA"/>
</dbReference>
<dbReference type="GO" id="GO:0006302">
    <property type="term" value="P:double-strand break repair"/>
    <property type="evidence" value="ECO:0007669"/>
    <property type="project" value="InterPro"/>
</dbReference>
<dbReference type="STRING" id="70448.A0A090M273"/>
<dbReference type="InterPro" id="IPR027417">
    <property type="entry name" value="P-loop_NTPase"/>
</dbReference>
<reference evidence="12" key="1">
    <citation type="journal article" date="2006" name="Proc. Natl. Acad. Sci. U.S.A.">
        <title>Genome analysis of the smallest free-living eukaryote Ostreococcus tauri unveils many unique features.</title>
        <authorList>
            <person name="Derelle E."/>
            <person name="Ferraz C."/>
            <person name="Rombauts S."/>
            <person name="Rouze P."/>
            <person name="Worden A.Z."/>
            <person name="Robbens S."/>
            <person name="Partensky F."/>
            <person name="Degroeve S."/>
            <person name="Echeynie S."/>
            <person name="Cooke R."/>
            <person name="Saeys Y."/>
            <person name="Wuyts J."/>
            <person name="Jabbari K."/>
            <person name="Bowler C."/>
            <person name="Panaud O."/>
            <person name="Piegu B."/>
            <person name="Ball S.G."/>
            <person name="Ral J.-P."/>
            <person name="Bouget F.-Y."/>
            <person name="Piganeau G."/>
            <person name="De Baets B."/>
            <person name="Picard A."/>
            <person name="Delseny M."/>
            <person name="Demaille J."/>
            <person name="Van de Peer Y."/>
            <person name="Moreau H."/>
        </authorList>
    </citation>
    <scope>NUCLEOTIDE SEQUENCE [LARGE SCALE GENOMIC DNA]</scope>
    <source>
        <strain evidence="12">OTTH 0595 / CCAP 157/2 / RCC745</strain>
    </source>
</reference>
<evidence type="ECO:0000256" key="3">
    <source>
        <dbReference type="ARBA" id="ARBA00022741"/>
    </source>
</evidence>
<evidence type="ECO:0000256" key="2">
    <source>
        <dbReference type="ARBA" id="ARBA00021315"/>
    </source>
</evidence>
<dbReference type="SUPFAM" id="SSF52540">
    <property type="entry name" value="P-loop containing nucleoside triphosphate hydrolases"/>
    <property type="match status" value="1"/>
</dbReference>
<keyword evidence="6" id="KW-0234">DNA repair</keyword>
<dbReference type="InterPro" id="IPR038729">
    <property type="entry name" value="Rad50/SbcC_AAA"/>
</dbReference>
<comment type="caution">
    <text evidence="11">The sequence shown here is derived from an EMBL/GenBank/DDBJ whole genome shotgun (WGS) entry which is preliminary data.</text>
</comment>
<proteinExistence type="inferred from homology"/>
<dbReference type="KEGG" id="ota:OT_ostta01g02430"/>
<keyword evidence="5" id="KW-0067">ATP-binding</keyword>
<comment type="similarity">
    <text evidence="1">Belongs to the RecN family.</text>
</comment>
<name>A0A090M273_OSTTA</name>
<keyword evidence="8" id="KW-0175">Coiled coil</keyword>
<evidence type="ECO:0000256" key="8">
    <source>
        <dbReference type="SAM" id="Coils"/>
    </source>
</evidence>
<dbReference type="GO" id="GO:0005524">
    <property type="term" value="F:ATP binding"/>
    <property type="evidence" value="ECO:0007669"/>
    <property type="project" value="UniProtKB-KW"/>
</dbReference>
<evidence type="ECO:0000256" key="6">
    <source>
        <dbReference type="ARBA" id="ARBA00023204"/>
    </source>
</evidence>
<evidence type="ECO:0000313" key="11">
    <source>
        <dbReference type="EMBL" id="CEF96637.1"/>
    </source>
</evidence>
<keyword evidence="12" id="KW-1185">Reference proteome</keyword>
<evidence type="ECO:0000256" key="9">
    <source>
        <dbReference type="SAM" id="MobiDB-lite"/>
    </source>
</evidence>
<dbReference type="InParanoid" id="A0A090M273"/>
<evidence type="ECO:0000256" key="4">
    <source>
        <dbReference type="ARBA" id="ARBA00022763"/>
    </source>
</evidence>
<dbReference type="AlphaFoldDB" id="A0A090M273"/>
<dbReference type="InterPro" id="IPR004604">
    <property type="entry name" value="DNA_recomb/repair_RecN"/>
</dbReference>
<dbReference type="Proteomes" id="UP000009170">
    <property type="component" value="Unassembled WGS sequence"/>
</dbReference>
<keyword evidence="3" id="KW-0547">Nucleotide-binding</keyword>
<dbReference type="RefSeq" id="XP_022838207.1">
    <property type="nucleotide sequence ID" value="XM_022985317.1"/>
</dbReference>
<feature type="compositionally biased region" description="Basic and acidic residues" evidence="9">
    <location>
        <begin position="25"/>
        <end position="38"/>
    </location>
</feature>
<feature type="coiled-coil region" evidence="8">
    <location>
        <begin position="375"/>
        <end position="459"/>
    </location>
</feature>
<dbReference type="PANTHER" id="PTHR11059">
    <property type="entry name" value="DNA REPAIR PROTEIN RECN"/>
    <property type="match status" value="1"/>
</dbReference>
<feature type="region of interest" description="Disordered" evidence="9">
    <location>
        <begin position="25"/>
        <end position="50"/>
    </location>
</feature>
<gene>
    <name evidence="11" type="ORF">OT_ostta01g02430</name>
</gene>
<evidence type="ECO:0000256" key="7">
    <source>
        <dbReference type="ARBA" id="ARBA00033408"/>
    </source>
</evidence>
<dbReference type="OrthoDB" id="1938215at2759"/>